<evidence type="ECO:0000256" key="7">
    <source>
        <dbReference type="ARBA" id="ARBA00022490"/>
    </source>
</evidence>
<evidence type="ECO:0000256" key="20">
    <source>
        <dbReference type="ARBA" id="ARBA00023157"/>
    </source>
</evidence>
<dbReference type="FunFam" id="2.10.220.10:FF:000001">
    <property type="entry name" value="Receptor protein-tyrosine kinase"/>
    <property type="match status" value="1"/>
</dbReference>
<evidence type="ECO:0000256" key="5">
    <source>
        <dbReference type="ARBA" id="ARBA00011902"/>
    </source>
</evidence>
<evidence type="ECO:0000256" key="10">
    <source>
        <dbReference type="ARBA" id="ARBA00022692"/>
    </source>
</evidence>
<keyword evidence="18 32" id="KW-0472">Membrane</keyword>
<keyword evidence="15" id="KW-0067">ATP-binding</keyword>
<evidence type="ECO:0000256" key="14">
    <source>
        <dbReference type="ARBA" id="ARBA00022777"/>
    </source>
</evidence>
<evidence type="ECO:0000256" key="30">
    <source>
        <dbReference type="ARBA" id="ARBA00042465"/>
    </source>
</evidence>
<dbReference type="GO" id="GO:0008284">
    <property type="term" value="P:positive regulation of cell population proliferation"/>
    <property type="evidence" value="ECO:0007669"/>
    <property type="project" value="TreeGrafter"/>
</dbReference>
<dbReference type="SUPFAM" id="SSF57184">
    <property type="entry name" value="Growth factor receptor domain"/>
    <property type="match status" value="2"/>
</dbReference>
<dbReference type="Gene3D" id="2.60.120.970">
    <property type="match status" value="1"/>
</dbReference>
<dbReference type="Gene3D" id="1.10.510.10">
    <property type="entry name" value="Transferase(Phosphotransferase) domain 1"/>
    <property type="match status" value="1"/>
</dbReference>
<evidence type="ECO:0000256" key="17">
    <source>
        <dbReference type="ARBA" id="ARBA00023015"/>
    </source>
</evidence>
<evidence type="ECO:0000256" key="26">
    <source>
        <dbReference type="ARBA" id="ARBA00023273"/>
    </source>
</evidence>
<protein>
    <recommendedName>
        <fullName evidence="28">Receptor tyrosine-protein kinase erbB-2</fullName>
        <ecNumber evidence="5">2.7.10.1</ecNumber>
    </recommendedName>
    <alternativeName>
        <fullName evidence="29">Proto-oncogene c-ErbB-2</fullName>
    </alternativeName>
    <alternativeName>
        <fullName evidence="30">p185erbB2</fullName>
    </alternativeName>
</protein>
<dbReference type="GO" id="GO:0030182">
    <property type="term" value="P:neuron differentiation"/>
    <property type="evidence" value="ECO:0007669"/>
    <property type="project" value="TreeGrafter"/>
</dbReference>
<evidence type="ECO:0000256" key="16">
    <source>
        <dbReference type="ARBA" id="ARBA00022989"/>
    </source>
</evidence>
<dbReference type="Proteomes" id="UP000886611">
    <property type="component" value="Unassembled WGS sequence"/>
</dbReference>
<dbReference type="Gene3D" id="4.10.1140.10">
    <property type="entry name" value="membrane-bound form of the juxtamembrane domain of the epidermal growth factor receptor like domain"/>
    <property type="match status" value="1"/>
</dbReference>
<feature type="non-terminal residue" evidence="34">
    <location>
        <position position="1"/>
    </location>
</feature>
<dbReference type="GO" id="GO:0038127">
    <property type="term" value="P:ERBB signaling pathway"/>
    <property type="evidence" value="ECO:0007669"/>
    <property type="project" value="UniProtKB-ARBA"/>
</dbReference>
<sequence>MLQKARRATCESSAFVSARFILFVLAVFWDAVDGSFIRSNLHSSFIHRRLSNREKREMQREILTIFGLPGRPRPHLPVRPPSSAPLFMLDLYHAVSGDTDYEMTAGVSRSVQTTLSTQSPPLGSVISEADTVMSFVNVVEQEQDFLHPRPYWKEFRFDLTPIPQGEAVTAAEFRIYKARSFGPNSNRTLHISVYEIIKEHEKRESDLVLLDLQSAQAKEEGWLVFDVTTASNRWLLKPSSNLGLRLYVETEEDTSPDNAFRRTNICTGSDMKLTMPSSQQTHYEILKMLYTGCEVVQGNLEITYLHGNWNLSFLQGIAEVQGYVLIAYTSVRFIPLENLRIIRGTQLFEGTFALAVLNNSDPQGTKGLEEVRMPNLSVTHLHCAAGCQRCKGPQPNDCCHKQCAAGCTGPKDTDCLACRHFNDSGTCKDSCPALTVYNSITFQSDPNPNRKYSFGATCVKECPYTYLATAVGSCTLSCPPDNIEVVDNKERKCDKCDGPCPKGMGSLKGERSVNSANIHQFVNCTKIFGSLAFFPETFTGGVFALGIESLQIESLGLRSLKEVNGGLVLIHQNPNLCYTPTITWETIFKNRQPAVIDMDNKQPRQCEMEGRMCHSLCNGSCWGPGPSQCLFCDGFLRELECVESCDVYRELVNGTRCISCDPECLPQNGSATCTGPGPDQCVECLHFQDGVFCVEKCQRGPKIWKYADKNKDCQMCETNCTHSCTNFDDKGCPLDQMPGPGTSIAAAVGGVLLFLILLGLLVSYWSHKKRKAERRNKQENELVEPLTPSGATPNQAKMRILKETELKKFRVLGSGAFGTVFKGMRYLENVRLVHRDLAARNVLVKNANNVKITDFGLARLLDIYETEYHAEGGKVPIKWMALESIIERRFTHQSDVWSYGVTVWELMTFGAKPYDDHPARDIPELLEKGERLSQPPICTEHIYGVMTNCWMIDPDSRPRFQELVAEFTEMAKEPSKYVIIQNDECMNLLTPDTSEFFRTFLEEEDGMDELLDAEEYLVPQPAFFNATSEQSVDQSLNGDMNPGGRSALPSVTTIGRGQYPTLPLPGRGQYPSVKSGGWGQMASLARSTSQHSAAGYSDSVFLEGDAMAGQFSLVPSCREDSTTHRYYDDPSIDPELENEDDIEVDGYISPEYVNQTNDGFLGGMFKQSLKPLLPRQTGSVPRYSSIKEGMPGFTTTVENPEYLTPSSHRDPGGSSPAFDNLYYWDMDSQSRSKKQEKAIPSQINGFVTPAVENPEYLGLSESWSGNRAKEH</sequence>
<evidence type="ECO:0000256" key="2">
    <source>
        <dbReference type="ARBA" id="ARBA00004199"/>
    </source>
</evidence>
<dbReference type="InterPro" id="IPR009030">
    <property type="entry name" value="Growth_fac_rcpt_cys_sf"/>
</dbReference>
<keyword evidence="26" id="KW-0966">Cell projection</keyword>
<dbReference type="PROSITE" id="PS50011">
    <property type="entry name" value="PROTEIN_KINASE_DOM"/>
    <property type="match status" value="1"/>
</dbReference>
<evidence type="ECO:0000256" key="19">
    <source>
        <dbReference type="ARBA" id="ARBA00023137"/>
    </source>
</evidence>
<dbReference type="PRINTS" id="PR00109">
    <property type="entry name" value="TYRKINASE"/>
</dbReference>
<dbReference type="GO" id="GO:0005524">
    <property type="term" value="F:ATP binding"/>
    <property type="evidence" value="ECO:0007669"/>
    <property type="project" value="UniProtKB-KW"/>
</dbReference>
<dbReference type="SMART" id="SM00261">
    <property type="entry name" value="FU"/>
    <property type="match status" value="3"/>
</dbReference>
<evidence type="ECO:0000256" key="3">
    <source>
        <dbReference type="ARBA" id="ARBA00004412"/>
    </source>
</evidence>
<dbReference type="SUPFAM" id="SSF56112">
    <property type="entry name" value="Protein kinase-like (PK-like)"/>
    <property type="match status" value="1"/>
</dbReference>
<evidence type="ECO:0000256" key="29">
    <source>
        <dbReference type="ARBA" id="ARBA00041969"/>
    </source>
</evidence>
<evidence type="ECO:0000256" key="22">
    <source>
        <dbReference type="ARBA" id="ARBA00023163"/>
    </source>
</evidence>
<dbReference type="InterPro" id="IPR008266">
    <property type="entry name" value="Tyr_kinase_AS"/>
</dbReference>
<dbReference type="GO" id="GO:0048471">
    <property type="term" value="C:perinuclear region of cytoplasm"/>
    <property type="evidence" value="ECO:0007669"/>
    <property type="project" value="UniProtKB-SubCell"/>
</dbReference>
<evidence type="ECO:0000256" key="18">
    <source>
        <dbReference type="ARBA" id="ARBA00023136"/>
    </source>
</evidence>
<keyword evidence="22" id="KW-0804">Transcription</keyword>
<evidence type="ECO:0000313" key="35">
    <source>
        <dbReference type="Proteomes" id="UP000886611"/>
    </source>
</evidence>
<organism evidence="34 35">
    <name type="scientific">Polypterus senegalus</name>
    <name type="common">Senegal bichir</name>
    <dbReference type="NCBI Taxonomy" id="55291"/>
    <lineage>
        <taxon>Eukaryota</taxon>
        <taxon>Metazoa</taxon>
        <taxon>Chordata</taxon>
        <taxon>Craniata</taxon>
        <taxon>Vertebrata</taxon>
        <taxon>Euteleostomi</taxon>
        <taxon>Actinopterygii</taxon>
        <taxon>Polypteriformes</taxon>
        <taxon>Polypteridae</taxon>
        <taxon>Polypterus</taxon>
    </lineage>
</organism>
<dbReference type="InterPro" id="IPR001111">
    <property type="entry name" value="TGF-b_propeptide"/>
</dbReference>
<dbReference type="GO" id="GO:0004714">
    <property type="term" value="F:transmembrane receptor protein tyrosine kinase activity"/>
    <property type="evidence" value="ECO:0007669"/>
    <property type="project" value="UniProtKB-EC"/>
</dbReference>
<dbReference type="GO" id="GO:0043066">
    <property type="term" value="P:negative regulation of apoptotic process"/>
    <property type="evidence" value="ECO:0007669"/>
    <property type="project" value="TreeGrafter"/>
</dbReference>
<keyword evidence="19" id="KW-0829">Tyrosine-protein kinase</keyword>
<dbReference type="Pfam" id="PF07714">
    <property type="entry name" value="PK_Tyr_Ser-Thr"/>
    <property type="match status" value="1"/>
</dbReference>
<name>A0A8X8BNK2_POLSE</name>
<dbReference type="Gene3D" id="3.80.20.20">
    <property type="entry name" value="Receptor L-domain"/>
    <property type="match status" value="1"/>
</dbReference>
<dbReference type="GO" id="GO:0009925">
    <property type="term" value="C:basal plasma membrane"/>
    <property type="evidence" value="ECO:0007669"/>
    <property type="project" value="TreeGrafter"/>
</dbReference>
<dbReference type="GO" id="GO:0032587">
    <property type="term" value="C:ruffle membrane"/>
    <property type="evidence" value="ECO:0007669"/>
    <property type="project" value="UniProtKB-SubCell"/>
</dbReference>
<keyword evidence="10 32" id="KW-0812">Transmembrane</keyword>
<keyword evidence="16 32" id="KW-1133">Transmembrane helix</keyword>
<dbReference type="PANTHER" id="PTHR24416">
    <property type="entry name" value="TYROSINE-PROTEIN KINASE RECEPTOR"/>
    <property type="match status" value="1"/>
</dbReference>
<dbReference type="InterPro" id="IPR006211">
    <property type="entry name" value="Furin-like_Cys-rich_dom"/>
</dbReference>
<proteinExistence type="predicted"/>
<keyword evidence="13" id="KW-0967">Endosome</keyword>
<dbReference type="InterPro" id="IPR036941">
    <property type="entry name" value="Rcpt_L-dom_sf"/>
</dbReference>
<dbReference type="EC" id="2.7.10.1" evidence="5"/>
<keyword evidence="23" id="KW-0675">Receptor</keyword>
<evidence type="ECO:0000256" key="28">
    <source>
        <dbReference type="ARBA" id="ARBA00040669"/>
    </source>
</evidence>
<evidence type="ECO:0000256" key="27">
    <source>
        <dbReference type="ARBA" id="ARBA00037619"/>
    </source>
</evidence>
<feature type="domain" description="Protein kinase" evidence="33">
    <location>
        <begin position="668"/>
        <end position="978"/>
    </location>
</feature>
<dbReference type="InterPro" id="IPR020635">
    <property type="entry name" value="Tyr_kinase_cat_dom"/>
</dbReference>
<dbReference type="PANTHER" id="PTHR24416:SF137">
    <property type="entry name" value="RECEPTOR TYROSINE-PROTEIN KINASE ERBB-2"/>
    <property type="match status" value="1"/>
</dbReference>
<evidence type="ECO:0000256" key="9">
    <source>
        <dbReference type="ARBA" id="ARBA00022679"/>
    </source>
</evidence>
<evidence type="ECO:0000256" key="21">
    <source>
        <dbReference type="ARBA" id="ARBA00023159"/>
    </source>
</evidence>
<evidence type="ECO:0000256" key="6">
    <source>
        <dbReference type="ARBA" id="ARBA00022475"/>
    </source>
</evidence>
<dbReference type="InterPro" id="IPR000719">
    <property type="entry name" value="Prot_kinase_dom"/>
</dbReference>
<dbReference type="CDD" id="cd00064">
    <property type="entry name" value="FU"/>
    <property type="match status" value="3"/>
</dbReference>
<evidence type="ECO:0000256" key="8">
    <source>
        <dbReference type="ARBA" id="ARBA00022553"/>
    </source>
</evidence>
<evidence type="ECO:0000256" key="12">
    <source>
        <dbReference type="ARBA" id="ARBA00022741"/>
    </source>
</evidence>
<comment type="catalytic activity">
    <reaction evidence="31">
        <text>L-tyrosyl-[protein] + ATP = O-phospho-L-tyrosyl-[protein] + ADP + H(+)</text>
        <dbReference type="Rhea" id="RHEA:10596"/>
        <dbReference type="Rhea" id="RHEA-COMP:10136"/>
        <dbReference type="Rhea" id="RHEA-COMP:20101"/>
        <dbReference type="ChEBI" id="CHEBI:15378"/>
        <dbReference type="ChEBI" id="CHEBI:30616"/>
        <dbReference type="ChEBI" id="CHEBI:46858"/>
        <dbReference type="ChEBI" id="CHEBI:61978"/>
        <dbReference type="ChEBI" id="CHEBI:456216"/>
        <dbReference type="EC" id="2.7.10.1"/>
    </reaction>
</comment>
<evidence type="ECO:0000256" key="15">
    <source>
        <dbReference type="ARBA" id="ARBA00022840"/>
    </source>
</evidence>
<evidence type="ECO:0000256" key="23">
    <source>
        <dbReference type="ARBA" id="ARBA00023170"/>
    </source>
</evidence>
<dbReference type="Pfam" id="PF14843">
    <property type="entry name" value="GF_recep_IV"/>
    <property type="match status" value="1"/>
</dbReference>
<evidence type="ECO:0000313" key="34">
    <source>
        <dbReference type="EMBL" id="KAG2460636.1"/>
    </source>
</evidence>
<keyword evidence="12" id="KW-0547">Nucleotide-binding</keyword>
<dbReference type="FunFam" id="2.10.220.10:FF:000009">
    <property type="entry name" value="Receptor protein-tyrosine kinase"/>
    <property type="match status" value="1"/>
</dbReference>
<keyword evidence="17" id="KW-0805">Transcription regulation</keyword>
<dbReference type="GO" id="GO:0005769">
    <property type="term" value="C:early endosome"/>
    <property type="evidence" value="ECO:0007669"/>
    <property type="project" value="UniProtKB-SubCell"/>
</dbReference>
<dbReference type="PROSITE" id="PS00109">
    <property type="entry name" value="PROTEIN_KINASE_TYR"/>
    <property type="match status" value="1"/>
</dbReference>
<comment type="subcellular location">
    <subcellularLocation>
        <location evidence="2">Cell projection</location>
        <location evidence="2">Ruffle membrane</location>
        <topology evidence="2">Single-pass type I membrane protein</topology>
    </subcellularLocation>
    <subcellularLocation>
        <location evidence="4">Cytoplasm</location>
        <location evidence="4">Perinuclear region</location>
    </subcellularLocation>
    <subcellularLocation>
        <location evidence="3">Early endosome</location>
    </subcellularLocation>
    <subcellularLocation>
        <location evidence="1">Nucleus</location>
    </subcellularLocation>
</comment>
<keyword evidence="21" id="KW-0010">Activator</keyword>
<feature type="transmembrane region" description="Helical" evidence="32">
    <location>
        <begin position="12"/>
        <end position="32"/>
    </location>
</feature>
<evidence type="ECO:0000256" key="25">
    <source>
        <dbReference type="ARBA" id="ARBA00023242"/>
    </source>
</evidence>
<dbReference type="InterPro" id="IPR011009">
    <property type="entry name" value="Kinase-like_dom_sf"/>
</dbReference>
<dbReference type="EMBL" id="JAATIS010004753">
    <property type="protein sequence ID" value="KAG2460636.1"/>
    <property type="molecule type" value="Genomic_DNA"/>
</dbReference>
<dbReference type="GO" id="GO:0043410">
    <property type="term" value="P:positive regulation of MAPK cascade"/>
    <property type="evidence" value="ECO:0007669"/>
    <property type="project" value="TreeGrafter"/>
</dbReference>
<dbReference type="GO" id="GO:0005634">
    <property type="term" value="C:nucleus"/>
    <property type="evidence" value="ECO:0007669"/>
    <property type="project" value="UniProtKB-SubCell"/>
</dbReference>
<keyword evidence="20" id="KW-1015">Disulfide bond</keyword>
<accession>A0A8X8BNK2</accession>
<dbReference type="Pfam" id="PF00757">
    <property type="entry name" value="Furin-like"/>
    <property type="match status" value="1"/>
</dbReference>
<dbReference type="SMART" id="SM00219">
    <property type="entry name" value="TyrKc"/>
    <property type="match status" value="1"/>
</dbReference>
<dbReference type="Gene3D" id="2.10.220.10">
    <property type="entry name" value="Hormone Receptor, Insulin-like Growth Factor Receptor 1, Chain A, domain 2"/>
    <property type="match status" value="3"/>
</dbReference>
<dbReference type="GO" id="GO:0043235">
    <property type="term" value="C:receptor complex"/>
    <property type="evidence" value="ECO:0007669"/>
    <property type="project" value="TreeGrafter"/>
</dbReference>
<keyword evidence="35" id="KW-1185">Reference proteome</keyword>
<dbReference type="FunFam" id="1.10.510.10:FF:002828">
    <property type="entry name" value="Receptor tyrosine-protein kinase erbB-2"/>
    <property type="match status" value="1"/>
</dbReference>
<keyword evidence="11" id="KW-0732">Signal</keyword>
<dbReference type="InterPro" id="IPR032778">
    <property type="entry name" value="GF_recep_IV"/>
</dbReference>
<comment type="function">
    <text evidence="27">In the nucleus is involved in transcriptional regulation. Associates with the 5'-TCAAATTC-3' sequence in the PTGS2/COX-2 promoter and activates its transcription. Implicated in transcriptional activation of CDKN1A; the function involves STAT3 and SRC. Involved in the transcription of rRNA genes by RNA Pol I and enhances protein synthesis and cell growth.</text>
</comment>
<evidence type="ECO:0000256" key="32">
    <source>
        <dbReference type="SAM" id="Phobius"/>
    </source>
</evidence>
<evidence type="ECO:0000256" key="24">
    <source>
        <dbReference type="ARBA" id="ARBA00023180"/>
    </source>
</evidence>
<reference evidence="34 35" key="1">
    <citation type="journal article" date="2021" name="Cell">
        <title>Tracing the genetic footprints of vertebrate landing in non-teleost ray-finned fishes.</title>
        <authorList>
            <person name="Bi X."/>
            <person name="Wang K."/>
            <person name="Yang L."/>
            <person name="Pan H."/>
            <person name="Jiang H."/>
            <person name="Wei Q."/>
            <person name="Fang M."/>
            <person name="Yu H."/>
            <person name="Zhu C."/>
            <person name="Cai Y."/>
            <person name="He Y."/>
            <person name="Gan X."/>
            <person name="Zeng H."/>
            <person name="Yu D."/>
            <person name="Zhu Y."/>
            <person name="Jiang H."/>
            <person name="Qiu Q."/>
            <person name="Yang H."/>
            <person name="Zhang Y.E."/>
            <person name="Wang W."/>
            <person name="Zhu M."/>
            <person name="He S."/>
            <person name="Zhang G."/>
        </authorList>
    </citation>
    <scope>NUCLEOTIDE SEQUENCE [LARGE SCALE GENOMIC DNA]</scope>
    <source>
        <strain evidence="34">Bchr_013</strain>
    </source>
</reference>
<dbReference type="Pfam" id="PF00688">
    <property type="entry name" value="TGFb_propeptide"/>
    <property type="match status" value="1"/>
</dbReference>
<dbReference type="InterPro" id="IPR000494">
    <property type="entry name" value="Rcpt_L-dom"/>
</dbReference>
<dbReference type="InterPro" id="IPR006212">
    <property type="entry name" value="Furin_repeat"/>
</dbReference>
<keyword evidence="25" id="KW-0539">Nucleus</keyword>
<keyword evidence="7" id="KW-0963">Cytoplasm</keyword>
<feature type="non-terminal residue" evidence="34">
    <location>
        <position position="1271"/>
    </location>
</feature>
<dbReference type="Pfam" id="PF01030">
    <property type="entry name" value="Recep_L_domain"/>
    <property type="match status" value="2"/>
</dbReference>
<keyword evidence="8" id="KW-0597">Phosphoprotein</keyword>
<dbReference type="AlphaFoldDB" id="A0A8X8BNK2"/>
<keyword evidence="14 34" id="KW-0418">Kinase</keyword>
<keyword evidence="24" id="KW-0325">Glycoprotein</keyword>
<evidence type="ECO:0000256" key="31">
    <source>
        <dbReference type="ARBA" id="ARBA00051243"/>
    </source>
</evidence>
<evidence type="ECO:0000256" key="11">
    <source>
        <dbReference type="ARBA" id="ARBA00022729"/>
    </source>
</evidence>
<keyword evidence="9" id="KW-0808">Transferase</keyword>
<dbReference type="InterPro" id="IPR050122">
    <property type="entry name" value="RTK"/>
</dbReference>
<evidence type="ECO:0000256" key="1">
    <source>
        <dbReference type="ARBA" id="ARBA00004123"/>
    </source>
</evidence>
<feature type="transmembrane region" description="Helical" evidence="32">
    <location>
        <begin position="744"/>
        <end position="765"/>
    </location>
</feature>
<dbReference type="InterPro" id="IPR001245">
    <property type="entry name" value="Ser-Thr/Tyr_kinase_cat_dom"/>
</dbReference>
<dbReference type="SUPFAM" id="SSF52058">
    <property type="entry name" value="L domain-like"/>
    <property type="match status" value="2"/>
</dbReference>
<dbReference type="Gene3D" id="1.20.5.100">
    <property type="entry name" value="Cytochrome c1, transmembrane anchor, C-terminal"/>
    <property type="match status" value="1"/>
</dbReference>
<keyword evidence="6" id="KW-1003">Cell membrane</keyword>
<evidence type="ECO:0000256" key="4">
    <source>
        <dbReference type="ARBA" id="ARBA00004556"/>
    </source>
</evidence>
<evidence type="ECO:0000256" key="13">
    <source>
        <dbReference type="ARBA" id="ARBA00022753"/>
    </source>
</evidence>
<comment type="caution">
    <text evidence="34">The sequence shown here is derived from an EMBL/GenBank/DDBJ whole genome shotgun (WGS) entry which is preliminary data.</text>
</comment>
<gene>
    <name evidence="34" type="primary">Erbb2</name>
    <name evidence="34" type="ORF">GTO96_0011045</name>
</gene>
<evidence type="ECO:0000259" key="33">
    <source>
        <dbReference type="PROSITE" id="PS50011"/>
    </source>
</evidence>